<feature type="domain" description="Sema" evidence="12">
    <location>
        <begin position="30"/>
        <end position="503"/>
    </location>
</feature>
<dbReference type="InterPro" id="IPR036179">
    <property type="entry name" value="Ig-like_dom_sf"/>
</dbReference>
<dbReference type="Pfam" id="PF00047">
    <property type="entry name" value="ig"/>
    <property type="match status" value="1"/>
</dbReference>
<dbReference type="InterPro" id="IPR036352">
    <property type="entry name" value="Semap_dom_sf"/>
</dbReference>
<evidence type="ECO:0000256" key="3">
    <source>
        <dbReference type="ARBA" id="ARBA00023136"/>
    </source>
</evidence>
<dbReference type="InterPro" id="IPR015943">
    <property type="entry name" value="WD40/YVTN_repeat-like_dom_sf"/>
</dbReference>
<dbReference type="OrthoDB" id="9988752at2759"/>
<dbReference type="PANTHER" id="PTHR11036">
    <property type="entry name" value="SEMAPHORIN"/>
    <property type="match status" value="1"/>
</dbReference>
<protein>
    <submittedName>
        <fullName evidence="14">Semaphorin-4E</fullName>
    </submittedName>
</protein>
<dbReference type="RefSeq" id="XP_031416098.1">
    <property type="nucleotide sequence ID" value="XM_031560238.2"/>
</dbReference>
<feature type="domain" description="Ig-like" evidence="11">
    <location>
        <begin position="561"/>
        <end position="627"/>
    </location>
</feature>
<proteinExistence type="inferred from homology"/>
<feature type="chain" id="PRO_5028461958" evidence="10">
    <location>
        <begin position="21"/>
        <end position="764"/>
    </location>
</feature>
<evidence type="ECO:0000256" key="1">
    <source>
        <dbReference type="ARBA" id="ARBA00004370"/>
    </source>
</evidence>
<evidence type="ECO:0000256" key="10">
    <source>
        <dbReference type="SAM" id="SignalP"/>
    </source>
</evidence>
<dbReference type="PROSITE" id="PS51004">
    <property type="entry name" value="SEMA"/>
    <property type="match status" value="1"/>
</dbReference>
<feature type="transmembrane region" description="Helical" evidence="9">
    <location>
        <begin position="673"/>
        <end position="695"/>
    </location>
</feature>
<evidence type="ECO:0000256" key="4">
    <source>
        <dbReference type="ARBA" id="ARBA00023157"/>
    </source>
</evidence>
<dbReference type="GO" id="GO:0043931">
    <property type="term" value="P:ossification involved in bone maturation"/>
    <property type="evidence" value="ECO:0007669"/>
    <property type="project" value="TreeGrafter"/>
</dbReference>
<dbReference type="InterPro" id="IPR002165">
    <property type="entry name" value="Plexin_repeat"/>
</dbReference>
<evidence type="ECO:0000313" key="14">
    <source>
        <dbReference type="RefSeq" id="XP_031416098.1"/>
    </source>
</evidence>
<dbReference type="GO" id="GO:0005886">
    <property type="term" value="C:plasma membrane"/>
    <property type="evidence" value="ECO:0007669"/>
    <property type="project" value="TreeGrafter"/>
</dbReference>
<dbReference type="Proteomes" id="UP000515152">
    <property type="component" value="Chromosome 22"/>
</dbReference>
<evidence type="ECO:0000313" key="13">
    <source>
        <dbReference type="Proteomes" id="UP000515152"/>
    </source>
</evidence>
<dbReference type="InterPro" id="IPR013151">
    <property type="entry name" value="Immunoglobulin_dom"/>
</dbReference>
<dbReference type="Pfam" id="PF01403">
    <property type="entry name" value="Sema"/>
    <property type="match status" value="1"/>
</dbReference>
<dbReference type="InterPro" id="IPR013783">
    <property type="entry name" value="Ig-like_fold"/>
</dbReference>
<sequence length="764" mass="84862">MYVLAVLCVLHLFFSVPMSSQDWPLDCVPRKTIPYHSDNGKLFREDQVWNYTMMVLRDDLGLVILGARGVIYALDINNISNKKASVNWDVTDEQQEECKYKGKDSEIECQNYIRILHVTEDGSMYVCGTNAFHPMCDYMNYKDGQLILQNDQEDGKGKCPFDPFQKYSSVWVEGELYSATSMNFLGSEPVVMRSSPDPIRTDFKSSWLSEPNFIYMDHIPESENSPDGDDDKIYLFFSETAVEYDFYHKLAVSRVARVCKGDIGGQRTLQRKWTSFVKARLDCPVLESQLPYLVQDVFRSCPADWSTCVFYAVFTPQMDSSDYSAVCVYSMHDIQQVFTEGKFKTPVTVETSFVKWVMFSGDLPAPRPGACIDTATRKMGINSSMELPDKTLQFIRDRPLMDQEIQPVNNRPLLVKKGAAFTRIVVASVVALDGASYHVMFIGTETGSILKAVHYGKDNAGEAFIIEEVQLFQPSEAIKILRLSDSTGHLFAGSEVGVVQMPLSSCGRYRSCGDCVLARDPFCVWDLTSARCTSLSPVHSQGDSKVIQSLQDGDVSSCPPPEKAKLVNITFVPGSNVKLGCEPISDLAQLLWHVGGRALVRSDQHHFHRDSLMILNASVGDAGHYSCWSLERSHGHEHRRLGAEYRLTLGTRTRGGLELPTSPQAQSSNGGMVGMQVLVALLSVTLVALVAWNYYKGHLTLLPCKLGGRQEHPEGSQGDVASTLQPLQSTEEKPPGPAGNSNNNHGNQEHALSMDGHAAEESSI</sequence>
<dbReference type="CTD" id="796377"/>
<keyword evidence="6" id="KW-0393">Immunoglobulin domain</keyword>
<keyword evidence="13" id="KW-1185">Reference proteome</keyword>
<dbReference type="GO" id="GO:0030215">
    <property type="term" value="F:semaphorin receptor binding"/>
    <property type="evidence" value="ECO:0007669"/>
    <property type="project" value="InterPro"/>
</dbReference>
<keyword evidence="10" id="KW-0732">Signal</keyword>
<evidence type="ECO:0000259" key="12">
    <source>
        <dbReference type="PROSITE" id="PS51004"/>
    </source>
</evidence>
<dbReference type="InterPro" id="IPR001627">
    <property type="entry name" value="Semap_dom"/>
</dbReference>
<keyword evidence="3 9" id="KW-0472">Membrane</keyword>
<name>A0A6P8EJ88_CLUHA</name>
<dbReference type="SUPFAM" id="SSF48726">
    <property type="entry name" value="Immunoglobulin"/>
    <property type="match status" value="1"/>
</dbReference>
<comment type="subcellular location">
    <subcellularLocation>
        <location evidence="1">Membrane</location>
    </subcellularLocation>
</comment>
<reference evidence="14" key="1">
    <citation type="submission" date="2025-08" db="UniProtKB">
        <authorList>
            <consortium name="RefSeq"/>
        </authorList>
    </citation>
    <scope>IDENTIFICATION</scope>
</reference>
<evidence type="ECO:0000256" key="7">
    <source>
        <dbReference type="PROSITE-ProRule" id="PRU00352"/>
    </source>
</evidence>
<dbReference type="GO" id="GO:0071526">
    <property type="term" value="P:semaphorin-plexin signaling pathway"/>
    <property type="evidence" value="ECO:0007669"/>
    <property type="project" value="TreeGrafter"/>
</dbReference>
<organism evidence="13 14">
    <name type="scientific">Clupea harengus</name>
    <name type="common">Atlantic herring</name>
    <dbReference type="NCBI Taxonomy" id="7950"/>
    <lineage>
        <taxon>Eukaryota</taxon>
        <taxon>Metazoa</taxon>
        <taxon>Chordata</taxon>
        <taxon>Craniata</taxon>
        <taxon>Vertebrata</taxon>
        <taxon>Euteleostomi</taxon>
        <taxon>Actinopterygii</taxon>
        <taxon>Neopterygii</taxon>
        <taxon>Teleostei</taxon>
        <taxon>Clupei</taxon>
        <taxon>Clupeiformes</taxon>
        <taxon>Clupeoidei</taxon>
        <taxon>Clupeidae</taxon>
        <taxon>Clupea</taxon>
    </lineage>
</organism>
<feature type="signal peptide" evidence="10">
    <location>
        <begin position="1"/>
        <end position="20"/>
    </location>
</feature>
<dbReference type="SUPFAM" id="SSF101912">
    <property type="entry name" value="Sema domain"/>
    <property type="match status" value="1"/>
</dbReference>
<evidence type="ECO:0000256" key="9">
    <source>
        <dbReference type="SAM" id="Phobius"/>
    </source>
</evidence>
<keyword evidence="9" id="KW-0812">Transmembrane</keyword>
<gene>
    <name evidence="14" type="primary">sema4e</name>
</gene>
<evidence type="ECO:0000256" key="2">
    <source>
        <dbReference type="ARBA" id="ARBA00009492"/>
    </source>
</evidence>
<dbReference type="InterPro" id="IPR007110">
    <property type="entry name" value="Ig-like_dom"/>
</dbReference>
<dbReference type="GeneID" id="105903856"/>
<dbReference type="GO" id="GO:0001755">
    <property type="term" value="P:neural crest cell migration"/>
    <property type="evidence" value="ECO:0007669"/>
    <property type="project" value="TreeGrafter"/>
</dbReference>
<dbReference type="AlphaFoldDB" id="A0A6P8EJ88"/>
<dbReference type="InterPro" id="IPR016201">
    <property type="entry name" value="PSI"/>
</dbReference>
<dbReference type="Gene3D" id="2.130.10.10">
    <property type="entry name" value="YVTN repeat-like/Quinoprotein amine dehydrogenase"/>
    <property type="match status" value="1"/>
</dbReference>
<comment type="caution">
    <text evidence="7">Lacks conserved residue(s) required for the propagation of feature annotation.</text>
</comment>
<evidence type="ECO:0000256" key="8">
    <source>
        <dbReference type="SAM" id="MobiDB-lite"/>
    </source>
</evidence>
<dbReference type="PANTHER" id="PTHR11036:SF135">
    <property type="entry name" value="SEMAPHORIN 4D ISOFORM X1-RELATED"/>
    <property type="match status" value="1"/>
</dbReference>
<dbReference type="Gene3D" id="3.30.1680.10">
    <property type="entry name" value="ligand-binding face of the semaphorins, domain 2"/>
    <property type="match status" value="1"/>
</dbReference>
<feature type="compositionally biased region" description="Polar residues" evidence="8">
    <location>
        <begin position="719"/>
        <end position="729"/>
    </location>
</feature>
<dbReference type="GO" id="GO:0000122">
    <property type="term" value="P:negative regulation of transcription by RNA polymerase II"/>
    <property type="evidence" value="ECO:0007669"/>
    <property type="project" value="TreeGrafter"/>
</dbReference>
<dbReference type="SUPFAM" id="SSF103575">
    <property type="entry name" value="Plexin repeat"/>
    <property type="match status" value="1"/>
</dbReference>
<keyword evidence="5" id="KW-0325">Glycoprotein</keyword>
<dbReference type="PROSITE" id="PS50835">
    <property type="entry name" value="IG_LIKE"/>
    <property type="match status" value="1"/>
</dbReference>
<evidence type="ECO:0000256" key="5">
    <source>
        <dbReference type="ARBA" id="ARBA00023180"/>
    </source>
</evidence>
<dbReference type="SMART" id="SM00630">
    <property type="entry name" value="Sema"/>
    <property type="match status" value="1"/>
</dbReference>
<keyword evidence="9" id="KW-1133">Transmembrane helix</keyword>
<dbReference type="GO" id="GO:0030335">
    <property type="term" value="P:positive regulation of cell migration"/>
    <property type="evidence" value="ECO:0007669"/>
    <property type="project" value="TreeGrafter"/>
</dbReference>
<dbReference type="Gene3D" id="2.60.40.10">
    <property type="entry name" value="Immunoglobulins"/>
    <property type="match status" value="1"/>
</dbReference>
<dbReference type="GO" id="GO:0045499">
    <property type="term" value="F:chemorepellent activity"/>
    <property type="evidence" value="ECO:0007669"/>
    <property type="project" value="TreeGrafter"/>
</dbReference>
<dbReference type="KEGG" id="char:105903856"/>
<keyword evidence="4" id="KW-1015">Disulfide bond</keyword>
<feature type="region of interest" description="Disordered" evidence="8">
    <location>
        <begin position="710"/>
        <end position="764"/>
    </location>
</feature>
<comment type="similarity">
    <text evidence="2">Belongs to the semaphorin family.</text>
</comment>
<dbReference type="GO" id="GO:0007411">
    <property type="term" value="P:axon guidance"/>
    <property type="evidence" value="ECO:0007669"/>
    <property type="project" value="TreeGrafter"/>
</dbReference>
<accession>A0A6P8EJ88</accession>
<evidence type="ECO:0000256" key="6">
    <source>
        <dbReference type="ARBA" id="ARBA00023319"/>
    </source>
</evidence>
<dbReference type="Pfam" id="PF01437">
    <property type="entry name" value="PSI"/>
    <property type="match status" value="1"/>
</dbReference>
<dbReference type="GO" id="GO:0005615">
    <property type="term" value="C:extracellular space"/>
    <property type="evidence" value="ECO:0007669"/>
    <property type="project" value="TreeGrafter"/>
</dbReference>
<dbReference type="FunFam" id="2.130.10.10:FF:001703">
    <property type="entry name" value="Semaphorin 4e"/>
    <property type="match status" value="1"/>
</dbReference>
<dbReference type="SMART" id="SM00423">
    <property type="entry name" value="PSI"/>
    <property type="match status" value="1"/>
</dbReference>
<dbReference type="InterPro" id="IPR027231">
    <property type="entry name" value="Semaphorin"/>
</dbReference>
<evidence type="ECO:0000259" key="11">
    <source>
        <dbReference type="PROSITE" id="PS50835"/>
    </source>
</evidence>